<evidence type="ECO:0000259" key="1">
    <source>
        <dbReference type="Pfam" id="PF10908"/>
    </source>
</evidence>
<gene>
    <name evidence="2" type="ORF">HBF32_11300</name>
</gene>
<name>A0A7X5QV81_9GAMM</name>
<protein>
    <submittedName>
        <fullName evidence="2">DUF2778 domain-containing protein</fullName>
    </submittedName>
</protein>
<comment type="caution">
    <text evidence="2">The sequence shown here is derived from an EMBL/GenBank/DDBJ whole genome shotgun (WGS) entry which is preliminary data.</text>
</comment>
<keyword evidence="3" id="KW-1185">Reference proteome</keyword>
<organism evidence="2 3">
    <name type="scientific">Luteibacter yeojuensis</name>
    <dbReference type="NCBI Taxonomy" id="345309"/>
    <lineage>
        <taxon>Bacteria</taxon>
        <taxon>Pseudomonadati</taxon>
        <taxon>Pseudomonadota</taxon>
        <taxon>Gammaproteobacteria</taxon>
        <taxon>Lysobacterales</taxon>
        <taxon>Rhodanobacteraceae</taxon>
        <taxon>Luteibacter</taxon>
    </lineage>
</organism>
<dbReference type="EMBL" id="JAAQTL010000001">
    <property type="protein sequence ID" value="NID16045.1"/>
    <property type="molecule type" value="Genomic_DNA"/>
</dbReference>
<dbReference type="Proteomes" id="UP000518878">
    <property type="component" value="Unassembled WGS sequence"/>
</dbReference>
<dbReference type="InterPro" id="IPR021225">
    <property type="entry name" value="Tlde1_dom"/>
</dbReference>
<evidence type="ECO:0000313" key="3">
    <source>
        <dbReference type="Proteomes" id="UP000518878"/>
    </source>
</evidence>
<dbReference type="Pfam" id="PF10908">
    <property type="entry name" value="Tlde1_dom"/>
    <property type="match status" value="1"/>
</dbReference>
<dbReference type="AlphaFoldDB" id="A0A7X5QV81"/>
<feature type="domain" description="Tlde1" evidence="1">
    <location>
        <begin position="2"/>
        <end position="66"/>
    </location>
</feature>
<reference evidence="2 3" key="1">
    <citation type="journal article" date="2006" name="Int. J. Syst. Evol. Microbiol.">
        <title>Dyella yeojuensis sp. nov., isolated from greenhouse soil in Korea.</title>
        <authorList>
            <person name="Kim B.Y."/>
            <person name="Weon H.Y."/>
            <person name="Lee K.H."/>
            <person name="Seok S.J."/>
            <person name="Kwon S.W."/>
            <person name="Go S.J."/>
            <person name="Stackebrandt E."/>
        </authorList>
    </citation>
    <scope>NUCLEOTIDE SEQUENCE [LARGE SCALE GENOMIC DNA]</scope>
    <source>
        <strain evidence="2 3">DSM 17673</strain>
    </source>
</reference>
<accession>A0A7X5QV81</accession>
<sequence length="78" mass="9124">MWFALYAADLRIDDNTYCESVLRGQFRLHPAVLFGRSAGCITLPFMHDFHIVRRFIRQQEMFDVPCTNLKAYGQVIVL</sequence>
<evidence type="ECO:0000313" key="2">
    <source>
        <dbReference type="EMBL" id="NID16045.1"/>
    </source>
</evidence>
<proteinExistence type="predicted"/>